<feature type="compositionally biased region" description="Pro residues" evidence="1">
    <location>
        <begin position="333"/>
        <end position="343"/>
    </location>
</feature>
<dbReference type="AlphaFoldDB" id="A0A5S4F4J4"/>
<feature type="compositionally biased region" description="Basic and acidic residues" evidence="1">
    <location>
        <begin position="302"/>
        <end position="324"/>
    </location>
</feature>
<reference evidence="2 3" key="1">
    <citation type="submission" date="2019-05" db="EMBL/GenBank/DDBJ databases">
        <title>Draft genome sequence of Nonomuraea turkmeniaca DSM 43926.</title>
        <authorList>
            <person name="Saricaoglu S."/>
            <person name="Isik K."/>
        </authorList>
    </citation>
    <scope>NUCLEOTIDE SEQUENCE [LARGE SCALE GENOMIC DNA]</scope>
    <source>
        <strain evidence="2 3">DSM 43926</strain>
    </source>
</reference>
<evidence type="ECO:0000313" key="2">
    <source>
        <dbReference type="EMBL" id="TMR11065.1"/>
    </source>
</evidence>
<evidence type="ECO:0000313" key="3">
    <source>
        <dbReference type="Proteomes" id="UP000309128"/>
    </source>
</evidence>
<dbReference type="Proteomes" id="UP000309128">
    <property type="component" value="Unassembled WGS sequence"/>
</dbReference>
<organism evidence="2 3">
    <name type="scientific">Nonomuraea turkmeniaca</name>
    <dbReference type="NCBI Taxonomy" id="103838"/>
    <lineage>
        <taxon>Bacteria</taxon>
        <taxon>Bacillati</taxon>
        <taxon>Actinomycetota</taxon>
        <taxon>Actinomycetes</taxon>
        <taxon>Streptosporangiales</taxon>
        <taxon>Streptosporangiaceae</taxon>
        <taxon>Nonomuraea</taxon>
    </lineage>
</organism>
<dbReference type="OrthoDB" id="3525196at2"/>
<feature type="compositionally biased region" description="Basic and acidic residues" evidence="1">
    <location>
        <begin position="268"/>
        <end position="292"/>
    </location>
</feature>
<name>A0A5S4F4J4_9ACTN</name>
<keyword evidence="3" id="KW-1185">Reference proteome</keyword>
<comment type="caution">
    <text evidence="2">The sequence shown here is derived from an EMBL/GenBank/DDBJ whole genome shotgun (WGS) entry which is preliminary data.</text>
</comment>
<protein>
    <submittedName>
        <fullName evidence="2">Uncharacterized protein</fullName>
    </submittedName>
</protein>
<accession>A0A5S4F4J4</accession>
<sequence length="343" mass="36943">MPPGAGTRQTRRGAGTDRRVLSRAHASAGAVRGRPPGVAGQQAQRPGRACSRRDHRGPVPKGAGHVSEPQNIYQAFALVMKRVRSVAKRDKNDHGGYVFRGVDAVINAVGPKLREVGVIVVPIVEDSSYGTVEVGRNRTQMGHAQVTVTYRFYGPDGTHIDCRVPGEAMDSGDKAMSKAMSVAFRTALIQALCLPTDEPDPDGATYERSAAKTVEDYRAEALNGNATKQDLERTYREANRAGMLAQLVTDAAGKELRLVDLLIERGKQVPDGLPRNKDRSVSRSKLTDEEKAAAGLMTNAEVRAHGKLERETVANPKKAERLDSSELFDPFATTPPEPNGGGS</sequence>
<dbReference type="Pfam" id="PF04404">
    <property type="entry name" value="ERF"/>
    <property type="match status" value="1"/>
</dbReference>
<dbReference type="EMBL" id="VCKY01000168">
    <property type="protein sequence ID" value="TMR11065.1"/>
    <property type="molecule type" value="Genomic_DNA"/>
</dbReference>
<feature type="region of interest" description="Disordered" evidence="1">
    <location>
        <begin position="24"/>
        <end position="67"/>
    </location>
</feature>
<evidence type="ECO:0000256" key="1">
    <source>
        <dbReference type="SAM" id="MobiDB-lite"/>
    </source>
</evidence>
<gene>
    <name evidence="2" type="ORF">ETD86_37105</name>
</gene>
<dbReference type="InterPro" id="IPR007499">
    <property type="entry name" value="ERF_bacteria_virus"/>
</dbReference>
<feature type="region of interest" description="Disordered" evidence="1">
    <location>
        <begin position="268"/>
        <end position="343"/>
    </location>
</feature>
<proteinExistence type="predicted"/>